<evidence type="ECO:0000259" key="1">
    <source>
        <dbReference type="Pfam" id="PF03551"/>
    </source>
</evidence>
<reference evidence="2 3" key="1">
    <citation type="submission" date="2024-03" db="EMBL/GenBank/DDBJ databases">
        <title>Draft genome sequence of Pseudonocardia sp. DW16-2.</title>
        <authorList>
            <person name="Duangmal K."/>
        </authorList>
    </citation>
    <scope>NUCLEOTIDE SEQUENCE [LARGE SCALE GENOMIC DNA]</scope>
    <source>
        <strain evidence="2 3">DW16-2</strain>
    </source>
</reference>
<sequence length="205" mass="22819">MTQRSGLALAVLSLLTEEPMHPYRVQQLVRERGKDDVVNVGQRSQLYKTIDRLARDGLIVEHTTERETARPERTLYAVTDAGRETAEEWTREMLAVPRPEFPEFVVGLAHLPQLTPADAAAAVEIRLDALRRRLAGARASHEAVAGLLPRVVLVELEYTIAMLEAETTWVAALVDDVRAGRLTWSREELLRLAAARGGPAPHDHP</sequence>
<dbReference type="InterPro" id="IPR036388">
    <property type="entry name" value="WH-like_DNA-bd_sf"/>
</dbReference>
<dbReference type="Gene3D" id="1.10.10.10">
    <property type="entry name" value="Winged helix-like DNA-binding domain superfamily/Winged helix DNA-binding domain"/>
    <property type="match status" value="1"/>
</dbReference>
<dbReference type="SUPFAM" id="SSF46785">
    <property type="entry name" value="Winged helix' DNA-binding domain"/>
    <property type="match status" value="1"/>
</dbReference>
<comment type="caution">
    <text evidence="2">The sequence shown here is derived from an EMBL/GenBank/DDBJ whole genome shotgun (WGS) entry which is preliminary data.</text>
</comment>
<dbReference type="Pfam" id="PF03551">
    <property type="entry name" value="PadR"/>
    <property type="match status" value="1"/>
</dbReference>
<proteinExistence type="predicted"/>
<dbReference type="RefSeq" id="WP_340286776.1">
    <property type="nucleotide sequence ID" value="NZ_JBBJUP010000004.1"/>
</dbReference>
<dbReference type="InterPro" id="IPR036390">
    <property type="entry name" value="WH_DNA-bd_sf"/>
</dbReference>
<name>A0ABU8T3Y1_9PSEU</name>
<accession>A0ABU8T3Y1</accession>
<organism evidence="2 3">
    <name type="scientific">Pseudonocardia spirodelae</name>
    <dbReference type="NCBI Taxonomy" id="3133431"/>
    <lineage>
        <taxon>Bacteria</taxon>
        <taxon>Bacillati</taxon>
        <taxon>Actinomycetota</taxon>
        <taxon>Actinomycetes</taxon>
        <taxon>Pseudonocardiales</taxon>
        <taxon>Pseudonocardiaceae</taxon>
        <taxon>Pseudonocardia</taxon>
    </lineage>
</organism>
<feature type="domain" description="Transcription regulator PadR N-terminal" evidence="1">
    <location>
        <begin position="11"/>
        <end position="87"/>
    </location>
</feature>
<dbReference type="PANTHER" id="PTHR43252">
    <property type="entry name" value="TRANSCRIPTIONAL REGULATOR YQJI"/>
    <property type="match status" value="1"/>
</dbReference>
<dbReference type="PANTHER" id="PTHR43252:SF6">
    <property type="entry name" value="NEGATIVE TRANSCRIPTION REGULATOR PADR"/>
    <property type="match status" value="1"/>
</dbReference>
<dbReference type="InterPro" id="IPR005149">
    <property type="entry name" value="Tscrpt_reg_PadR_N"/>
</dbReference>
<dbReference type="EMBL" id="JBBJUP010000004">
    <property type="protein sequence ID" value="MEJ8278447.1"/>
    <property type="molecule type" value="Genomic_DNA"/>
</dbReference>
<evidence type="ECO:0000313" key="3">
    <source>
        <dbReference type="Proteomes" id="UP001364211"/>
    </source>
</evidence>
<gene>
    <name evidence="2" type="ORF">WJX68_05845</name>
</gene>
<protein>
    <submittedName>
        <fullName evidence="2">PadR family transcriptional regulator</fullName>
    </submittedName>
</protein>
<dbReference type="Proteomes" id="UP001364211">
    <property type="component" value="Unassembled WGS sequence"/>
</dbReference>
<evidence type="ECO:0000313" key="2">
    <source>
        <dbReference type="EMBL" id="MEJ8278447.1"/>
    </source>
</evidence>
<keyword evidence="3" id="KW-1185">Reference proteome</keyword>